<comment type="caution">
    <text evidence="1">The sequence shown here is derived from an EMBL/GenBank/DDBJ whole genome shotgun (WGS) entry which is preliminary data.</text>
</comment>
<dbReference type="AlphaFoldDB" id="A0AAD9J9B7"/>
<protein>
    <submittedName>
        <fullName evidence="1">Uncharacterized protein</fullName>
    </submittedName>
</protein>
<name>A0AAD9J9B7_9ANNE</name>
<dbReference type="Proteomes" id="UP001208570">
    <property type="component" value="Unassembled WGS sequence"/>
</dbReference>
<dbReference type="EMBL" id="JAODUP010000492">
    <property type="protein sequence ID" value="KAK2148513.1"/>
    <property type="molecule type" value="Genomic_DNA"/>
</dbReference>
<dbReference type="InterPro" id="IPR029021">
    <property type="entry name" value="Prot-tyrosine_phosphatase-like"/>
</dbReference>
<gene>
    <name evidence="1" type="ORF">LSH36_492g01019</name>
</gene>
<dbReference type="GO" id="GO:0004721">
    <property type="term" value="F:phosphoprotein phosphatase activity"/>
    <property type="evidence" value="ECO:0007669"/>
    <property type="project" value="InterPro"/>
</dbReference>
<evidence type="ECO:0000313" key="2">
    <source>
        <dbReference type="Proteomes" id="UP001208570"/>
    </source>
</evidence>
<dbReference type="Pfam" id="PF13350">
    <property type="entry name" value="Y_phosphatase3"/>
    <property type="match status" value="2"/>
</dbReference>
<keyword evidence="2" id="KW-1185">Reference proteome</keyword>
<dbReference type="Gene3D" id="3.90.190.10">
    <property type="entry name" value="Protein tyrosine phosphatase superfamily"/>
    <property type="match status" value="1"/>
</dbReference>
<dbReference type="InterPro" id="IPR026893">
    <property type="entry name" value="Tyr/Ser_Pase_IphP-type"/>
</dbReference>
<reference evidence="1" key="1">
    <citation type="journal article" date="2023" name="Mol. Biol. Evol.">
        <title>Third-Generation Sequencing Reveals the Adaptive Role of the Epigenome in Three Deep-Sea Polychaetes.</title>
        <authorList>
            <person name="Perez M."/>
            <person name="Aroh O."/>
            <person name="Sun Y."/>
            <person name="Lan Y."/>
            <person name="Juniper S.K."/>
            <person name="Young C.R."/>
            <person name="Angers B."/>
            <person name="Qian P.Y."/>
        </authorList>
    </citation>
    <scope>NUCLEOTIDE SEQUENCE</scope>
    <source>
        <strain evidence="1">P08H-3</strain>
    </source>
</reference>
<sequence>MDYETPQFSNLPNFRKLDGTRLYRSSRPDKLSVRDLDKFWSLGLKSVIDLRSMREYPAASGTKLLDDYFIPISVFPKKRPGGGQPVINYNAYSKRGMTQGGITSKVPQYPGFQSHFMVDLVSAEYGWAVFRRAGILVKLYLVLLYVFDAIFRTNVFIRSLVRYVINADGLHGQYKDILVYASAKVYTGEYQSHVGVIMTLALIAGADNCPVLICCAYGKDRTGVIVALILRLLGRTQHYIAEDYAKSEAEMITLEAELSSTIRQYSLCTTFSTAKYETMIQLMEFIDDRYGCIQQYLEMIGIDDKMQRQIVQNLTATSGFQTAYPRRQSVVPLYR</sequence>
<accession>A0AAD9J9B7</accession>
<proteinExistence type="predicted"/>
<dbReference type="PANTHER" id="PTHR31126:SF1">
    <property type="entry name" value="TYROSINE SPECIFIC PROTEIN PHOSPHATASES DOMAIN-CONTAINING PROTEIN"/>
    <property type="match status" value="1"/>
</dbReference>
<organism evidence="1 2">
    <name type="scientific">Paralvinella palmiformis</name>
    <dbReference type="NCBI Taxonomy" id="53620"/>
    <lineage>
        <taxon>Eukaryota</taxon>
        <taxon>Metazoa</taxon>
        <taxon>Spiralia</taxon>
        <taxon>Lophotrochozoa</taxon>
        <taxon>Annelida</taxon>
        <taxon>Polychaeta</taxon>
        <taxon>Sedentaria</taxon>
        <taxon>Canalipalpata</taxon>
        <taxon>Terebellida</taxon>
        <taxon>Terebelliformia</taxon>
        <taxon>Alvinellidae</taxon>
        <taxon>Paralvinella</taxon>
    </lineage>
</organism>
<dbReference type="SUPFAM" id="SSF52799">
    <property type="entry name" value="(Phosphotyrosine protein) phosphatases II"/>
    <property type="match status" value="1"/>
</dbReference>
<evidence type="ECO:0000313" key="1">
    <source>
        <dbReference type="EMBL" id="KAK2148513.1"/>
    </source>
</evidence>
<dbReference type="PANTHER" id="PTHR31126">
    <property type="entry name" value="TYROSINE-PROTEIN PHOSPHATASE"/>
    <property type="match status" value="1"/>
</dbReference>